<feature type="compositionally biased region" description="Basic and acidic residues" evidence="1">
    <location>
        <begin position="1"/>
        <end position="17"/>
    </location>
</feature>
<dbReference type="PANTHER" id="PTHR36707">
    <property type="entry name" value="T20M3.17 PROTEIN"/>
    <property type="match status" value="1"/>
</dbReference>
<protein>
    <submittedName>
        <fullName evidence="2">Uncharacterized protein</fullName>
    </submittedName>
</protein>
<accession>A0A1Q3DC80</accession>
<evidence type="ECO:0000256" key="1">
    <source>
        <dbReference type="SAM" id="MobiDB-lite"/>
    </source>
</evidence>
<name>A0A1Q3DC80_CEPFO</name>
<feature type="compositionally biased region" description="Polar residues" evidence="1">
    <location>
        <begin position="188"/>
        <end position="207"/>
    </location>
</feature>
<proteinExistence type="predicted"/>
<comment type="caution">
    <text evidence="2">The sequence shown here is derived from an EMBL/GenBank/DDBJ whole genome shotgun (WGS) entry which is preliminary data.</text>
</comment>
<keyword evidence="3" id="KW-1185">Reference proteome</keyword>
<dbReference type="InParanoid" id="A0A1Q3DC80"/>
<feature type="region of interest" description="Disordered" evidence="1">
    <location>
        <begin position="188"/>
        <end position="232"/>
    </location>
</feature>
<feature type="compositionally biased region" description="Low complexity" evidence="1">
    <location>
        <begin position="208"/>
        <end position="231"/>
    </location>
</feature>
<gene>
    <name evidence="2" type="ORF">CFOL_v3_33481</name>
</gene>
<dbReference type="Proteomes" id="UP000187406">
    <property type="component" value="Unassembled WGS sequence"/>
</dbReference>
<feature type="region of interest" description="Disordered" evidence="1">
    <location>
        <begin position="1"/>
        <end position="38"/>
    </location>
</feature>
<dbReference type="AlphaFoldDB" id="A0A1Q3DC80"/>
<organism evidence="2 3">
    <name type="scientific">Cephalotus follicularis</name>
    <name type="common">Albany pitcher plant</name>
    <dbReference type="NCBI Taxonomy" id="3775"/>
    <lineage>
        <taxon>Eukaryota</taxon>
        <taxon>Viridiplantae</taxon>
        <taxon>Streptophyta</taxon>
        <taxon>Embryophyta</taxon>
        <taxon>Tracheophyta</taxon>
        <taxon>Spermatophyta</taxon>
        <taxon>Magnoliopsida</taxon>
        <taxon>eudicotyledons</taxon>
        <taxon>Gunneridae</taxon>
        <taxon>Pentapetalae</taxon>
        <taxon>rosids</taxon>
        <taxon>fabids</taxon>
        <taxon>Oxalidales</taxon>
        <taxon>Cephalotaceae</taxon>
        <taxon>Cephalotus</taxon>
    </lineage>
</organism>
<sequence>MKKKKNLFDNREDELHRSTSATGSQDESRRQQTKKRGSIYKARVKAAAVFPPSVEEDVDLGKLFGKEECLDDKDSMWLSSDCTSLSSFFEEYRLSGPFHRFVDDWLVSWLSTLADSYLKLDQEITPPPKPRMETTEEMPTTLVRTIPGAETNLQENLKETGNNMLLNSPGNDSLDSFVTTPESVKSSSARCCQDSTSSDNSTIRGNTSSCDSSSDFDNSSSPLSTNLDSSSQISDSERTDFWTSLVNLNEEDSEWISDTELGSDLFQCGSPSPSYNTSLSSDVLSLDSGNFTPTGSDDGKAHCNFPSEPAFGAAELEDDEPLFWPFARKFDWSSEDSSKYFSISPQKGVINTPTPDGTPPESIKWKLKNGKDRCKRRLLFGSGSESSDIILRNRNVSNNGKHNDKNNGIKRFNSMTARLRKSAKVAPLELADDIAKPTDGKLTMPKLVRTDRSFLEDDVASNEDCPIEKLLGLGEFDGHEGIDSEYSKDVFFMDDSFL</sequence>
<evidence type="ECO:0000313" key="2">
    <source>
        <dbReference type="EMBL" id="GAV90072.1"/>
    </source>
</evidence>
<reference evidence="3" key="1">
    <citation type="submission" date="2016-04" db="EMBL/GenBank/DDBJ databases">
        <title>Cephalotus genome sequencing.</title>
        <authorList>
            <person name="Fukushima K."/>
            <person name="Hasebe M."/>
            <person name="Fang X."/>
        </authorList>
    </citation>
    <scope>NUCLEOTIDE SEQUENCE [LARGE SCALE GENOMIC DNA]</scope>
    <source>
        <strain evidence="3">cv. St1</strain>
    </source>
</reference>
<dbReference type="EMBL" id="BDDD01005953">
    <property type="protein sequence ID" value="GAV90072.1"/>
    <property type="molecule type" value="Genomic_DNA"/>
</dbReference>
<evidence type="ECO:0000313" key="3">
    <source>
        <dbReference type="Proteomes" id="UP000187406"/>
    </source>
</evidence>
<dbReference type="OrthoDB" id="773993at2759"/>
<dbReference type="PANTHER" id="PTHR36707:SF1">
    <property type="entry name" value="T20M3.17 PROTEIN"/>
    <property type="match status" value="1"/>
</dbReference>